<feature type="modified residue" description="N6-carboxylysine" evidence="7">
    <location>
        <position position="221"/>
    </location>
</feature>
<dbReference type="InterPro" id="IPR013221">
    <property type="entry name" value="Mur_ligase_cen"/>
</dbReference>
<feature type="domain" description="Mur ligase N-terminal catalytic" evidence="9">
    <location>
        <begin position="24"/>
        <end position="97"/>
    </location>
</feature>
<dbReference type="GO" id="GO:0009252">
    <property type="term" value="P:peptidoglycan biosynthetic process"/>
    <property type="evidence" value="ECO:0007669"/>
    <property type="project" value="UniProtKB-UniRule"/>
</dbReference>
<feature type="binding site" evidence="7">
    <location>
        <position position="189"/>
    </location>
    <ligand>
        <name>UDP-N-acetyl-alpha-D-muramoyl-L-alanyl-D-glutamate</name>
        <dbReference type="ChEBI" id="CHEBI:83900"/>
    </ligand>
</feature>
<dbReference type="RefSeq" id="WP_258543046.1">
    <property type="nucleotide sequence ID" value="NZ_OU015584.1"/>
</dbReference>
<dbReference type="Pfam" id="PF01225">
    <property type="entry name" value="Mur_ligase"/>
    <property type="match status" value="1"/>
</dbReference>
<dbReference type="InterPro" id="IPR036565">
    <property type="entry name" value="Mur-like_cat_sf"/>
</dbReference>
<keyword evidence="7" id="KW-0963">Cytoplasm</keyword>
<evidence type="ECO:0000256" key="3">
    <source>
        <dbReference type="ARBA" id="ARBA00022960"/>
    </source>
</evidence>
<sequence length="487" mass="53456">MKLLKDIIYGVRIEEVVGSTNIAIEYVAYDSRKVGKFTMFVALKGTQVDGHEFIDKAIALGAVSIVCEELPAEIKEGVTYVKAVNSSTALGIIAANFHDHPSEGIKLIGVTGTNGKTTSVTLLYDLFRLFGEKVGLISTVVNKIHNEEVESTHTTPNVLDLNELLSRMVERGCKYCFMEVSSHAVHQHRVHGVKFSGAVFTNISRDHLDYHGTFDAYIAAKKGFFDMLPADAFALVNADQTHAETMVQDTKAKVHTYSVTSPSEFKTKVIENSFQGLHLMIDNMDTHMKLIGDFNAYNATVAYAVAVLLKKDKLEVLAALTRLEPPAGRFQQYASETGITAIVDYAHTPDALENVLKTIKNIRKGNEMVITVVGCGGDRDKGKRPVMAEIATRLSDQVVLTSDNPRTEDPDLIIEDMKEGVAAENTPKVLAITSRREAINTACALAHGGDILLIAGKGHEDYQILGTEKVHFDDYEIVTETLKKLNK</sequence>
<comment type="subcellular location">
    <subcellularLocation>
        <location evidence="7 8">Cytoplasm</location>
    </subcellularLocation>
</comment>
<comment type="similarity">
    <text evidence="1 7">Belongs to the MurCDEF family. MurE subfamily.</text>
</comment>
<dbReference type="Pfam" id="PF02875">
    <property type="entry name" value="Mur_ligase_C"/>
    <property type="match status" value="1"/>
</dbReference>
<comment type="catalytic activity">
    <reaction evidence="7">
        <text>UDP-N-acetyl-alpha-D-muramoyl-L-alanyl-D-glutamate + meso-2,6-diaminopimelate + ATP = UDP-N-acetyl-alpha-D-muramoyl-L-alanyl-gamma-D-glutamyl-meso-2,6-diaminopimelate + ADP + phosphate + H(+)</text>
        <dbReference type="Rhea" id="RHEA:23676"/>
        <dbReference type="ChEBI" id="CHEBI:15378"/>
        <dbReference type="ChEBI" id="CHEBI:30616"/>
        <dbReference type="ChEBI" id="CHEBI:43474"/>
        <dbReference type="ChEBI" id="CHEBI:57791"/>
        <dbReference type="ChEBI" id="CHEBI:83900"/>
        <dbReference type="ChEBI" id="CHEBI:83905"/>
        <dbReference type="ChEBI" id="CHEBI:456216"/>
        <dbReference type="EC" id="6.3.2.13"/>
    </reaction>
</comment>
<dbReference type="KEGG" id="ptan:CRYO30217_02845"/>
<dbReference type="SUPFAM" id="SSF53244">
    <property type="entry name" value="MurD-like peptide ligases, peptide-binding domain"/>
    <property type="match status" value="1"/>
</dbReference>
<dbReference type="PANTHER" id="PTHR23135:SF4">
    <property type="entry name" value="UDP-N-ACETYLMURAMOYL-L-ALANYL-D-GLUTAMATE--2,6-DIAMINOPIMELATE LIGASE MURE HOMOLOG, CHLOROPLASTIC"/>
    <property type="match status" value="1"/>
</dbReference>
<dbReference type="GO" id="GO:0071555">
    <property type="term" value="P:cell wall organization"/>
    <property type="evidence" value="ECO:0007669"/>
    <property type="project" value="UniProtKB-KW"/>
</dbReference>
<dbReference type="GO" id="GO:0000287">
    <property type="term" value="F:magnesium ion binding"/>
    <property type="evidence" value="ECO:0007669"/>
    <property type="project" value="UniProtKB-UniRule"/>
</dbReference>
<dbReference type="Gene3D" id="3.90.190.20">
    <property type="entry name" value="Mur ligase, C-terminal domain"/>
    <property type="match status" value="1"/>
</dbReference>
<dbReference type="Gene3D" id="3.40.1190.10">
    <property type="entry name" value="Mur-like, catalytic domain"/>
    <property type="match status" value="1"/>
</dbReference>
<dbReference type="NCBIfam" id="NF001126">
    <property type="entry name" value="PRK00139.1-4"/>
    <property type="match status" value="1"/>
</dbReference>
<dbReference type="InterPro" id="IPR000713">
    <property type="entry name" value="Mur_ligase_N"/>
</dbReference>
<feature type="domain" description="Mur ligase C-terminal" evidence="10">
    <location>
        <begin position="328"/>
        <end position="458"/>
    </location>
</feature>
<comment type="function">
    <text evidence="7">Catalyzes the addition of meso-diaminopimelic acid to the nucleotide precursor UDP-N-acetylmuramoyl-L-alanyl-D-glutamate (UMAG) in the biosynthesis of bacterial cell-wall peptidoglycan.</text>
</comment>
<evidence type="ECO:0000256" key="4">
    <source>
        <dbReference type="ARBA" id="ARBA00022984"/>
    </source>
</evidence>
<dbReference type="Proteomes" id="UP000683507">
    <property type="component" value="Chromosome"/>
</dbReference>
<keyword evidence="7" id="KW-0460">Magnesium</keyword>
<keyword evidence="3 7" id="KW-0133">Cell shape</keyword>
<evidence type="ECO:0000256" key="2">
    <source>
        <dbReference type="ARBA" id="ARBA00022618"/>
    </source>
</evidence>
<dbReference type="InterPro" id="IPR004101">
    <property type="entry name" value="Mur_ligase_C"/>
</dbReference>
<comment type="pathway">
    <text evidence="7 8">Cell wall biogenesis; peptidoglycan biosynthesis.</text>
</comment>
<feature type="binding site" evidence="7">
    <location>
        <begin position="154"/>
        <end position="155"/>
    </location>
    <ligand>
        <name>UDP-N-acetyl-alpha-D-muramoyl-L-alanyl-D-glutamate</name>
        <dbReference type="ChEBI" id="CHEBI:83900"/>
    </ligand>
</feature>
<comment type="cofactor">
    <cofactor evidence="7">
        <name>Mg(2+)</name>
        <dbReference type="ChEBI" id="CHEBI:18420"/>
    </cofactor>
</comment>
<feature type="binding site" evidence="7">
    <location>
        <position position="460"/>
    </location>
    <ligand>
        <name>meso-2,6-diaminopimelate</name>
        <dbReference type="ChEBI" id="CHEBI:57791"/>
    </ligand>
</feature>
<evidence type="ECO:0000313" key="13">
    <source>
        <dbReference type="Proteomes" id="UP000683507"/>
    </source>
</evidence>
<dbReference type="Gene3D" id="3.40.1390.10">
    <property type="entry name" value="MurE/MurF, N-terminal domain"/>
    <property type="match status" value="1"/>
</dbReference>
<evidence type="ECO:0000313" key="12">
    <source>
        <dbReference type="EMBL" id="CAG5085704.1"/>
    </source>
</evidence>
<comment type="caution">
    <text evidence="7">Lacks conserved residue(s) required for the propagation of feature annotation.</text>
</comment>
<dbReference type="GO" id="GO:0005737">
    <property type="term" value="C:cytoplasm"/>
    <property type="evidence" value="ECO:0007669"/>
    <property type="project" value="UniProtKB-SubCell"/>
</dbReference>
<name>A0A916JPG5_9FLAO</name>
<feature type="domain" description="Mur ligase central" evidence="11">
    <location>
        <begin position="110"/>
        <end position="306"/>
    </location>
</feature>
<keyword evidence="5 7" id="KW-0131">Cell cycle</keyword>
<dbReference type="EMBL" id="OU015584">
    <property type="protein sequence ID" value="CAG5085704.1"/>
    <property type="molecule type" value="Genomic_DNA"/>
</dbReference>
<evidence type="ECO:0000256" key="1">
    <source>
        <dbReference type="ARBA" id="ARBA00005898"/>
    </source>
</evidence>
<feature type="binding site" evidence="7">
    <location>
        <begin position="403"/>
        <end position="406"/>
    </location>
    <ligand>
        <name>meso-2,6-diaminopimelate</name>
        <dbReference type="ChEBI" id="CHEBI:57791"/>
    </ligand>
</feature>
<keyword evidence="4 7" id="KW-0573">Peptidoglycan synthesis</keyword>
<dbReference type="PANTHER" id="PTHR23135">
    <property type="entry name" value="MUR LIGASE FAMILY MEMBER"/>
    <property type="match status" value="1"/>
</dbReference>
<keyword evidence="6 7" id="KW-0961">Cell wall biogenesis/degradation</keyword>
<feature type="short sequence motif" description="Meso-diaminopimelate recognition motif" evidence="7">
    <location>
        <begin position="403"/>
        <end position="406"/>
    </location>
</feature>
<keyword evidence="13" id="KW-1185">Reference proteome</keyword>
<dbReference type="InterPro" id="IPR036615">
    <property type="entry name" value="Mur_ligase_C_dom_sf"/>
</dbReference>
<evidence type="ECO:0000256" key="8">
    <source>
        <dbReference type="RuleBase" id="RU004135"/>
    </source>
</evidence>
<dbReference type="GO" id="GO:0005524">
    <property type="term" value="F:ATP binding"/>
    <property type="evidence" value="ECO:0007669"/>
    <property type="project" value="UniProtKB-UniRule"/>
</dbReference>
<keyword evidence="7 12" id="KW-0436">Ligase</keyword>
<keyword evidence="7" id="KW-0547">Nucleotide-binding</keyword>
<dbReference type="InterPro" id="IPR035911">
    <property type="entry name" value="MurE/MurF_N"/>
</dbReference>
<feature type="binding site" evidence="7">
    <location>
        <position position="456"/>
    </location>
    <ligand>
        <name>meso-2,6-diaminopimelate</name>
        <dbReference type="ChEBI" id="CHEBI:57791"/>
    </ligand>
</feature>
<evidence type="ECO:0000259" key="11">
    <source>
        <dbReference type="Pfam" id="PF08245"/>
    </source>
</evidence>
<reference evidence="12" key="1">
    <citation type="submission" date="2021-04" db="EMBL/GenBank/DDBJ databases">
        <authorList>
            <person name="Rodrigo-Torres L."/>
            <person name="Arahal R. D."/>
            <person name="Lucena T."/>
        </authorList>
    </citation>
    <scope>NUCLEOTIDE SEQUENCE</scope>
    <source>
        <strain evidence="12">AS29M-1</strain>
    </source>
</reference>
<proteinExistence type="inferred from homology"/>
<feature type="binding site" evidence="7">
    <location>
        <position position="181"/>
    </location>
    <ligand>
        <name>UDP-N-acetyl-alpha-D-muramoyl-L-alanyl-D-glutamate</name>
        <dbReference type="ChEBI" id="CHEBI:83900"/>
    </ligand>
</feature>
<dbReference type="GO" id="GO:0051301">
    <property type="term" value="P:cell division"/>
    <property type="evidence" value="ECO:0007669"/>
    <property type="project" value="UniProtKB-KW"/>
</dbReference>
<feature type="binding site" evidence="7">
    <location>
        <position position="31"/>
    </location>
    <ligand>
        <name>UDP-N-acetyl-alpha-D-muramoyl-L-alanyl-D-glutamate</name>
        <dbReference type="ChEBI" id="CHEBI:83900"/>
    </ligand>
</feature>
<feature type="binding site" evidence="7">
    <location>
        <position position="187"/>
    </location>
    <ligand>
        <name>UDP-N-acetyl-alpha-D-muramoyl-L-alanyl-D-glutamate</name>
        <dbReference type="ChEBI" id="CHEBI:83900"/>
    </ligand>
</feature>
<accession>A0A916JPG5</accession>
<evidence type="ECO:0000256" key="6">
    <source>
        <dbReference type="ARBA" id="ARBA00023316"/>
    </source>
</evidence>
<keyword evidence="7" id="KW-0067">ATP-binding</keyword>
<feature type="binding site" evidence="7">
    <location>
        <position position="379"/>
    </location>
    <ligand>
        <name>meso-2,6-diaminopimelate</name>
        <dbReference type="ChEBI" id="CHEBI:57791"/>
    </ligand>
</feature>
<protein>
    <recommendedName>
        <fullName evidence="7">UDP-N-acetylmuramoyl-L-alanyl-D-glutamate--2,6-diaminopimelate ligase</fullName>
        <ecNumber evidence="7">6.3.2.13</ecNumber>
    </recommendedName>
    <alternativeName>
        <fullName evidence="7">Meso-A2pm-adding enzyme</fullName>
    </alternativeName>
    <alternativeName>
        <fullName evidence="7">Meso-diaminopimelate-adding enzyme</fullName>
    </alternativeName>
    <alternativeName>
        <fullName evidence="7">UDP-MurNAc-L-Ala-D-Glu:meso-diaminopimelate ligase</fullName>
    </alternativeName>
    <alternativeName>
        <fullName evidence="7">UDP-MurNAc-tripeptide synthetase</fullName>
    </alternativeName>
    <alternativeName>
        <fullName evidence="7">UDP-N-acetylmuramyl-tripeptide synthetase</fullName>
    </alternativeName>
</protein>
<evidence type="ECO:0000256" key="5">
    <source>
        <dbReference type="ARBA" id="ARBA00023306"/>
    </source>
</evidence>
<dbReference type="EC" id="6.3.2.13" evidence="7"/>
<dbReference type="HAMAP" id="MF_00208">
    <property type="entry name" value="MurE"/>
    <property type="match status" value="1"/>
</dbReference>
<gene>
    <name evidence="7 12" type="primary">murE</name>
    <name evidence="12" type="ORF">CRYO30217_02845</name>
</gene>
<dbReference type="GO" id="GO:0008765">
    <property type="term" value="F:UDP-N-acetylmuramoylalanyl-D-glutamate-2,6-diaminopimelate ligase activity"/>
    <property type="evidence" value="ECO:0007669"/>
    <property type="project" value="UniProtKB-UniRule"/>
</dbReference>
<organism evidence="12 13">
    <name type="scientific">Parvicella tangerina</name>
    <dbReference type="NCBI Taxonomy" id="2829795"/>
    <lineage>
        <taxon>Bacteria</taxon>
        <taxon>Pseudomonadati</taxon>
        <taxon>Bacteroidota</taxon>
        <taxon>Flavobacteriia</taxon>
        <taxon>Flavobacteriales</taxon>
        <taxon>Parvicellaceae</taxon>
        <taxon>Parvicella</taxon>
    </lineage>
</organism>
<dbReference type="SUPFAM" id="SSF53623">
    <property type="entry name" value="MurD-like peptide ligases, catalytic domain"/>
    <property type="match status" value="1"/>
</dbReference>
<evidence type="ECO:0000259" key="9">
    <source>
        <dbReference type="Pfam" id="PF01225"/>
    </source>
</evidence>
<dbReference type="AlphaFoldDB" id="A0A916JPG5"/>
<evidence type="ECO:0000256" key="7">
    <source>
        <dbReference type="HAMAP-Rule" id="MF_00208"/>
    </source>
</evidence>
<dbReference type="InterPro" id="IPR005761">
    <property type="entry name" value="UDP-N-AcMur-Glu-dNH2Pim_ligase"/>
</dbReference>
<keyword evidence="2 7" id="KW-0132">Cell division</keyword>
<comment type="PTM">
    <text evidence="7">Carboxylation is probably crucial for Mg(2+) binding and, consequently, for the gamma-phosphate positioning of ATP.</text>
</comment>
<evidence type="ECO:0000259" key="10">
    <source>
        <dbReference type="Pfam" id="PF02875"/>
    </source>
</evidence>
<dbReference type="SUPFAM" id="SSF63418">
    <property type="entry name" value="MurE/MurF N-terminal domain"/>
    <property type="match status" value="1"/>
</dbReference>
<dbReference type="GO" id="GO:0008360">
    <property type="term" value="P:regulation of cell shape"/>
    <property type="evidence" value="ECO:0007669"/>
    <property type="project" value="UniProtKB-KW"/>
</dbReference>
<dbReference type="NCBIfam" id="TIGR01085">
    <property type="entry name" value="murE"/>
    <property type="match status" value="1"/>
</dbReference>
<feature type="binding site" evidence="7">
    <location>
        <begin position="112"/>
        <end position="118"/>
    </location>
    <ligand>
        <name>ATP</name>
        <dbReference type="ChEBI" id="CHEBI:30616"/>
    </ligand>
</feature>
<dbReference type="Pfam" id="PF08245">
    <property type="entry name" value="Mur_ligase_M"/>
    <property type="match status" value="1"/>
</dbReference>